<feature type="compositionally biased region" description="Low complexity" evidence="1">
    <location>
        <begin position="40"/>
        <end position="55"/>
    </location>
</feature>
<sequence>MQALPPDPQLTAEFGLQTLPSQHPSAHESAVHTQLPTTHARPGAQAALAPQRQAPDTQRSVCIPRQL</sequence>
<dbReference type="Proteomes" id="UP000249061">
    <property type="component" value="Unassembled WGS sequence"/>
</dbReference>
<evidence type="ECO:0000313" key="3">
    <source>
        <dbReference type="Proteomes" id="UP000249061"/>
    </source>
</evidence>
<organism evidence="2 3">
    <name type="scientific">Archangium gephyra</name>
    <dbReference type="NCBI Taxonomy" id="48"/>
    <lineage>
        <taxon>Bacteria</taxon>
        <taxon>Pseudomonadati</taxon>
        <taxon>Myxococcota</taxon>
        <taxon>Myxococcia</taxon>
        <taxon>Myxococcales</taxon>
        <taxon>Cystobacterineae</taxon>
        <taxon>Archangiaceae</taxon>
        <taxon>Archangium</taxon>
    </lineage>
</organism>
<feature type="region of interest" description="Disordered" evidence="1">
    <location>
        <begin position="17"/>
        <end position="67"/>
    </location>
</feature>
<evidence type="ECO:0000313" key="2">
    <source>
        <dbReference type="EMBL" id="PZR11839.1"/>
    </source>
</evidence>
<name>A0A2W5T8K5_9BACT</name>
<proteinExistence type="predicted"/>
<dbReference type="EMBL" id="QFQP01000013">
    <property type="protein sequence ID" value="PZR11839.1"/>
    <property type="molecule type" value="Genomic_DNA"/>
</dbReference>
<protein>
    <submittedName>
        <fullName evidence="2">Uncharacterized protein</fullName>
    </submittedName>
</protein>
<dbReference type="AlphaFoldDB" id="A0A2W5T8K5"/>
<comment type="caution">
    <text evidence="2">The sequence shown here is derived from an EMBL/GenBank/DDBJ whole genome shotgun (WGS) entry which is preliminary data.</text>
</comment>
<gene>
    <name evidence="2" type="ORF">DI536_16005</name>
</gene>
<reference evidence="2 3" key="1">
    <citation type="submission" date="2017-08" db="EMBL/GenBank/DDBJ databases">
        <title>Infants hospitalized years apart are colonized by the same room-sourced microbial strains.</title>
        <authorList>
            <person name="Brooks B."/>
            <person name="Olm M.R."/>
            <person name="Firek B.A."/>
            <person name="Baker R."/>
            <person name="Thomas B.C."/>
            <person name="Morowitz M.J."/>
            <person name="Banfield J.F."/>
        </authorList>
    </citation>
    <scope>NUCLEOTIDE SEQUENCE [LARGE SCALE GENOMIC DNA]</scope>
    <source>
        <strain evidence="2">S2_003_000_R2_14</strain>
    </source>
</reference>
<accession>A0A2W5T8K5</accession>
<evidence type="ECO:0000256" key="1">
    <source>
        <dbReference type="SAM" id="MobiDB-lite"/>
    </source>
</evidence>